<dbReference type="AlphaFoldDB" id="A0A4R3NDH0"/>
<evidence type="ECO:0000313" key="10">
    <source>
        <dbReference type="Proteomes" id="UP000294650"/>
    </source>
</evidence>
<dbReference type="SUPFAM" id="SSF109755">
    <property type="entry name" value="PhoU-like"/>
    <property type="match status" value="1"/>
</dbReference>
<dbReference type="NCBIfam" id="TIGR02135">
    <property type="entry name" value="phoU_full"/>
    <property type="match status" value="1"/>
</dbReference>
<comment type="caution">
    <text evidence="9">The sequence shown here is derived from an EMBL/GenBank/DDBJ whole genome shotgun (WGS) entry which is preliminary data.</text>
</comment>
<dbReference type="FunFam" id="1.20.58.220:FF:000004">
    <property type="entry name" value="Phosphate-specific transport system accessory protein PhoU"/>
    <property type="match status" value="1"/>
</dbReference>
<comment type="subunit">
    <text evidence="3 7">Homodimer.</text>
</comment>
<dbReference type="OrthoDB" id="9814256at2"/>
<evidence type="ECO:0000259" key="8">
    <source>
        <dbReference type="Pfam" id="PF01895"/>
    </source>
</evidence>
<keyword evidence="10" id="KW-1185">Reference proteome</keyword>
<protein>
    <recommendedName>
        <fullName evidence="7">Phosphate-specific transport system accessory protein PhoU</fullName>
    </recommendedName>
</protein>
<dbReference type="Pfam" id="PF01895">
    <property type="entry name" value="PhoU"/>
    <property type="match status" value="2"/>
</dbReference>
<comment type="subcellular location">
    <subcellularLocation>
        <location evidence="1 7">Cytoplasm</location>
    </subcellularLocation>
</comment>
<dbReference type="PANTHER" id="PTHR42930:SF3">
    <property type="entry name" value="PHOSPHATE-SPECIFIC TRANSPORT SYSTEM ACCESSORY PROTEIN PHOU"/>
    <property type="match status" value="1"/>
</dbReference>
<proteinExistence type="inferred from homology"/>
<dbReference type="GO" id="GO:0006817">
    <property type="term" value="P:phosphate ion transport"/>
    <property type="evidence" value="ECO:0007669"/>
    <property type="project" value="UniProtKB-KW"/>
</dbReference>
<accession>A0A4R3NDH0</accession>
<comment type="similarity">
    <text evidence="2 7">Belongs to the PhoU family.</text>
</comment>
<dbReference type="RefSeq" id="WP_132370449.1">
    <property type="nucleotide sequence ID" value="NZ_SMAN01000001.1"/>
</dbReference>
<feature type="domain" description="PhoU" evidence="8">
    <location>
        <begin position="121"/>
        <end position="206"/>
    </location>
</feature>
<dbReference type="EMBL" id="SMAN01000001">
    <property type="protein sequence ID" value="TCT26976.1"/>
    <property type="molecule type" value="Genomic_DNA"/>
</dbReference>
<keyword evidence="6 7" id="KW-0592">Phosphate transport</keyword>
<dbReference type="GO" id="GO:0005737">
    <property type="term" value="C:cytoplasm"/>
    <property type="evidence" value="ECO:0007669"/>
    <property type="project" value="UniProtKB-SubCell"/>
</dbReference>
<evidence type="ECO:0000256" key="6">
    <source>
        <dbReference type="ARBA" id="ARBA00022592"/>
    </source>
</evidence>
<keyword evidence="4 7" id="KW-0813">Transport</keyword>
<dbReference type="Proteomes" id="UP000294650">
    <property type="component" value="Unassembled WGS sequence"/>
</dbReference>
<dbReference type="InterPro" id="IPR028366">
    <property type="entry name" value="PhoU"/>
</dbReference>
<evidence type="ECO:0000256" key="5">
    <source>
        <dbReference type="ARBA" id="ARBA00022490"/>
    </source>
</evidence>
<feature type="domain" description="PhoU" evidence="8">
    <location>
        <begin position="18"/>
        <end position="105"/>
    </location>
</feature>
<dbReference type="GO" id="GO:0030643">
    <property type="term" value="P:intracellular phosphate ion homeostasis"/>
    <property type="evidence" value="ECO:0007669"/>
    <property type="project" value="InterPro"/>
</dbReference>
<gene>
    <name evidence="9" type="ORF">EDD68_101336</name>
</gene>
<sequence>MTVREHFHQDLGELKKLIHELAEDTKRALSDAIDALYSRDVDRAQEIIDHDVKLDKKELNINEQAILLIAKQQPFAKDLRRLIIALKISSDLERMADYAVNIAKSTIRLGKDHPLEVHPQIRKMADVALDMVNLAMKAFEHEDISLAKKLAEMDDEVDDMYSSLIREMLEETATNPRMIQHIMQMAFGARYIERFADHITNIGENVFYLVKGETYDLNE</sequence>
<name>A0A4R3NDH0_9BACI</name>
<evidence type="ECO:0000256" key="3">
    <source>
        <dbReference type="ARBA" id="ARBA00011738"/>
    </source>
</evidence>
<dbReference type="PANTHER" id="PTHR42930">
    <property type="entry name" value="PHOSPHATE-SPECIFIC TRANSPORT SYSTEM ACCESSORY PROTEIN PHOU"/>
    <property type="match status" value="1"/>
</dbReference>
<evidence type="ECO:0000256" key="2">
    <source>
        <dbReference type="ARBA" id="ARBA00008107"/>
    </source>
</evidence>
<evidence type="ECO:0000313" key="9">
    <source>
        <dbReference type="EMBL" id="TCT26976.1"/>
    </source>
</evidence>
<dbReference type="GO" id="GO:0045936">
    <property type="term" value="P:negative regulation of phosphate metabolic process"/>
    <property type="evidence" value="ECO:0007669"/>
    <property type="project" value="InterPro"/>
</dbReference>
<evidence type="ECO:0000256" key="1">
    <source>
        <dbReference type="ARBA" id="ARBA00004496"/>
    </source>
</evidence>
<comment type="function">
    <text evidence="7">Plays a role in the regulation of phosphate uptake.</text>
</comment>
<dbReference type="InterPro" id="IPR038078">
    <property type="entry name" value="PhoU-like_sf"/>
</dbReference>
<evidence type="ECO:0000256" key="7">
    <source>
        <dbReference type="PIRNR" id="PIRNR003107"/>
    </source>
</evidence>
<keyword evidence="5 7" id="KW-0963">Cytoplasm</keyword>
<evidence type="ECO:0000256" key="4">
    <source>
        <dbReference type="ARBA" id="ARBA00022448"/>
    </source>
</evidence>
<dbReference type="InterPro" id="IPR026022">
    <property type="entry name" value="PhoU_dom"/>
</dbReference>
<reference evidence="9 10" key="1">
    <citation type="submission" date="2019-03" db="EMBL/GenBank/DDBJ databases">
        <title>Genomic Encyclopedia of Type Strains, Phase IV (KMG-IV): sequencing the most valuable type-strain genomes for metagenomic binning, comparative biology and taxonomic classification.</title>
        <authorList>
            <person name="Goeker M."/>
        </authorList>
    </citation>
    <scope>NUCLEOTIDE SEQUENCE [LARGE SCALE GENOMIC DNA]</scope>
    <source>
        <strain evidence="9 10">DSM 25894</strain>
    </source>
</reference>
<dbReference type="PIRSF" id="PIRSF003107">
    <property type="entry name" value="PhoU"/>
    <property type="match status" value="1"/>
</dbReference>
<organism evidence="9 10">
    <name type="scientific">Melghiribacillus thermohalophilus</name>
    <dbReference type="NCBI Taxonomy" id="1324956"/>
    <lineage>
        <taxon>Bacteria</taxon>
        <taxon>Bacillati</taxon>
        <taxon>Bacillota</taxon>
        <taxon>Bacilli</taxon>
        <taxon>Bacillales</taxon>
        <taxon>Bacillaceae</taxon>
        <taxon>Melghiribacillus</taxon>
    </lineage>
</organism>
<dbReference type="Gene3D" id="1.20.58.220">
    <property type="entry name" value="Phosphate transport system protein phou homolog 2, domain 2"/>
    <property type="match status" value="1"/>
</dbReference>